<dbReference type="GO" id="GO:0016705">
    <property type="term" value="F:oxidoreductase activity, acting on paired donors, with incorporation or reduction of molecular oxygen"/>
    <property type="evidence" value="ECO:0007669"/>
    <property type="project" value="InterPro"/>
</dbReference>
<comment type="similarity">
    <text evidence="2 6">Belongs to the cytochrome P450 family.</text>
</comment>
<dbReference type="GO" id="GO:0004497">
    <property type="term" value="F:monooxygenase activity"/>
    <property type="evidence" value="ECO:0007669"/>
    <property type="project" value="UniProtKB-KW"/>
</dbReference>
<dbReference type="AlphaFoldDB" id="A0A8H7VHW3"/>
<dbReference type="Gene3D" id="1.10.630.10">
    <property type="entry name" value="Cytochrome P450"/>
    <property type="match status" value="1"/>
</dbReference>
<evidence type="ECO:0000256" key="5">
    <source>
        <dbReference type="PIRSR" id="PIRSR602403-1"/>
    </source>
</evidence>
<evidence type="ECO:0000256" key="1">
    <source>
        <dbReference type="ARBA" id="ARBA00001971"/>
    </source>
</evidence>
<dbReference type="PROSITE" id="PS00086">
    <property type="entry name" value="CYTOCHROME_P450"/>
    <property type="match status" value="1"/>
</dbReference>
<name>A0A8H7VHW3_9FUNG</name>
<dbReference type="OrthoDB" id="1844152at2759"/>
<dbReference type="GO" id="GO:0005506">
    <property type="term" value="F:iron ion binding"/>
    <property type="evidence" value="ECO:0007669"/>
    <property type="project" value="InterPro"/>
</dbReference>
<dbReference type="PRINTS" id="PR00465">
    <property type="entry name" value="EP450IV"/>
</dbReference>
<dbReference type="InterPro" id="IPR036396">
    <property type="entry name" value="Cyt_P450_sf"/>
</dbReference>
<evidence type="ECO:0000313" key="8">
    <source>
        <dbReference type="Proteomes" id="UP000646827"/>
    </source>
</evidence>
<organism evidence="7 8">
    <name type="scientific">Circinella minor</name>
    <dbReference type="NCBI Taxonomy" id="1195481"/>
    <lineage>
        <taxon>Eukaryota</taxon>
        <taxon>Fungi</taxon>
        <taxon>Fungi incertae sedis</taxon>
        <taxon>Mucoromycota</taxon>
        <taxon>Mucoromycotina</taxon>
        <taxon>Mucoromycetes</taxon>
        <taxon>Mucorales</taxon>
        <taxon>Lichtheimiaceae</taxon>
        <taxon>Circinella</taxon>
    </lineage>
</organism>
<evidence type="ECO:0008006" key="9">
    <source>
        <dbReference type="Google" id="ProtNLM"/>
    </source>
</evidence>
<keyword evidence="6" id="KW-0560">Oxidoreductase</keyword>
<evidence type="ECO:0000256" key="2">
    <source>
        <dbReference type="ARBA" id="ARBA00010617"/>
    </source>
</evidence>
<dbReference type="PANTHER" id="PTHR46206">
    <property type="entry name" value="CYTOCHROME P450"/>
    <property type="match status" value="1"/>
</dbReference>
<dbReference type="PANTHER" id="PTHR46206:SF7">
    <property type="entry name" value="P450, PUTATIVE (EUROFUNG)-RELATED"/>
    <property type="match status" value="1"/>
</dbReference>
<dbReference type="InterPro" id="IPR001128">
    <property type="entry name" value="Cyt_P450"/>
</dbReference>
<reference evidence="7 8" key="1">
    <citation type="submission" date="2020-12" db="EMBL/GenBank/DDBJ databases">
        <title>Metabolic potential, ecology and presence of endohyphal bacteria is reflected in genomic diversity of Mucoromycotina.</title>
        <authorList>
            <person name="Muszewska A."/>
            <person name="Okrasinska A."/>
            <person name="Steczkiewicz K."/>
            <person name="Drgas O."/>
            <person name="Orlowska M."/>
            <person name="Perlinska-Lenart U."/>
            <person name="Aleksandrzak-Piekarczyk T."/>
            <person name="Szatraj K."/>
            <person name="Zielenkiewicz U."/>
            <person name="Pilsyk S."/>
            <person name="Malc E."/>
            <person name="Mieczkowski P."/>
            <person name="Kruszewska J.S."/>
            <person name="Biernat P."/>
            <person name="Pawlowska J."/>
        </authorList>
    </citation>
    <scope>NUCLEOTIDE SEQUENCE [LARGE SCALE GENOMIC DNA]</scope>
    <source>
        <strain evidence="7 8">CBS 142.35</strain>
    </source>
</reference>
<proteinExistence type="inferred from homology"/>
<dbReference type="EMBL" id="JAEPRB010000176">
    <property type="protein sequence ID" value="KAG2219502.1"/>
    <property type="molecule type" value="Genomic_DNA"/>
</dbReference>
<keyword evidence="3 5" id="KW-0479">Metal-binding</keyword>
<keyword evidence="8" id="KW-1185">Reference proteome</keyword>
<feature type="binding site" description="axial binding residue" evidence="5">
    <location>
        <position position="470"/>
    </location>
    <ligand>
        <name>heme</name>
        <dbReference type="ChEBI" id="CHEBI:30413"/>
    </ligand>
    <ligandPart>
        <name>Fe</name>
        <dbReference type="ChEBI" id="CHEBI:18248"/>
    </ligandPart>
</feature>
<evidence type="ECO:0000313" key="7">
    <source>
        <dbReference type="EMBL" id="KAG2219502.1"/>
    </source>
</evidence>
<evidence type="ECO:0000256" key="6">
    <source>
        <dbReference type="RuleBase" id="RU000461"/>
    </source>
</evidence>
<dbReference type="CDD" id="cd11041">
    <property type="entry name" value="CYP503A1-like"/>
    <property type="match status" value="1"/>
</dbReference>
<comment type="caution">
    <text evidence="7">The sequence shown here is derived from an EMBL/GenBank/DDBJ whole genome shotgun (WGS) entry which is preliminary data.</text>
</comment>
<dbReference type="SUPFAM" id="SSF48264">
    <property type="entry name" value="Cytochrome P450"/>
    <property type="match status" value="1"/>
</dbReference>
<keyword evidence="4 5" id="KW-0408">Iron</keyword>
<dbReference type="Pfam" id="PF00067">
    <property type="entry name" value="p450"/>
    <property type="match status" value="1"/>
</dbReference>
<dbReference type="InterPro" id="IPR002403">
    <property type="entry name" value="Cyt_P450_E_grp-IV"/>
</dbReference>
<evidence type="ECO:0000256" key="4">
    <source>
        <dbReference type="ARBA" id="ARBA00023004"/>
    </source>
</evidence>
<protein>
    <recommendedName>
        <fullName evidence="9">Cytochrome P450</fullName>
    </recommendedName>
</protein>
<comment type="cofactor">
    <cofactor evidence="1 5">
        <name>heme</name>
        <dbReference type="ChEBI" id="CHEBI:30413"/>
    </cofactor>
</comment>
<dbReference type="GO" id="GO:0020037">
    <property type="term" value="F:heme binding"/>
    <property type="evidence" value="ECO:0007669"/>
    <property type="project" value="InterPro"/>
</dbReference>
<dbReference type="InterPro" id="IPR017972">
    <property type="entry name" value="Cyt_P450_CS"/>
</dbReference>
<sequence>MDLTTITNQLSGYVKNINLNSQQQQKIGVVTAATLVSAYALYKQFSKEKDYGCPTVPYTDSVKGSEEEYRKDPRAFVEKWTEKLGPVYRVHIFGRMHTVVSGKYAREVFMNDDFNFVTATLKKFDVFALAGIFDSDTMNEVIRKTINQHLNPQLKEYTPRVVKNLAIGFNEILGDATEPKEIYHLYPLLNRMVTRASATIFVGEELCKDESILQVMQGITAKIGQYHPRVNPTWLTGFPSLMGIYFWYIGKFSTEIKNVRNTLKSALIPEIKKRKENAEKDPNWQRPTDMLQQLIDSDPSTPLNDTFYEKVLNFLLLLVFASIHTTTENGIIVLYRLLQKPEIFDDLLKEQQQVLAENGLDPQGPSEDVFTCDVLKKMPKLDSVVRESLRLRNQFYELPHTNIRNRNVVLSNGVSIPPDMDVLINVWHNHHEGEETDLGEFKPFRYVDTRYPASKVADNYLVFGEGKHACPGRWLAIQEIKTVVAMMVREYKLTAPEGVNYPMTGSGLPSGKVIIEKRTI</sequence>
<keyword evidence="6" id="KW-0503">Monooxygenase</keyword>
<keyword evidence="5 6" id="KW-0349">Heme</keyword>
<accession>A0A8H7VHW3</accession>
<gene>
    <name evidence="7" type="ORF">INT45_002819</name>
</gene>
<evidence type="ECO:0000256" key="3">
    <source>
        <dbReference type="ARBA" id="ARBA00022723"/>
    </source>
</evidence>
<dbReference type="Proteomes" id="UP000646827">
    <property type="component" value="Unassembled WGS sequence"/>
</dbReference>